<sequence>MLHLGYISKVQKDLASIVHLAYDGWFIKRYTVELEKYHGELYDHVKEAVPSSWDPEAVARFIERFGTQVIVGVSMGGKDVLYVRQEDTSDPHDPASIQKLLTETASLKFMDSANSHHVASQDLSNIKEVPWTSLFWPCCMLCWKSKIRIIKSFKLKIVLNENLRIDLILRQDL</sequence>
<dbReference type="Proteomes" id="UP000265566">
    <property type="component" value="Chromosome 8"/>
</dbReference>
<evidence type="ECO:0000313" key="3">
    <source>
        <dbReference type="Proteomes" id="UP000265566"/>
    </source>
</evidence>
<proteinExistence type="predicted"/>
<evidence type="ECO:0000313" key="2">
    <source>
        <dbReference type="EMBL" id="RHN43191.1"/>
    </source>
</evidence>
<feature type="domain" description="MACPF" evidence="1">
    <location>
        <begin position="10"/>
        <end position="90"/>
    </location>
</feature>
<dbReference type="Pfam" id="PF01823">
    <property type="entry name" value="MACPF"/>
    <property type="match status" value="1"/>
</dbReference>
<dbReference type="GO" id="GO:2000031">
    <property type="term" value="P:regulation of salicylic acid mediated signaling pathway"/>
    <property type="evidence" value="ECO:0007669"/>
    <property type="project" value="InterPro"/>
</dbReference>
<dbReference type="PANTHER" id="PTHR33199">
    <property type="entry name" value="MACPF DOMAIN-CONTAINING PROTEIN CAD1"/>
    <property type="match status" value="1"/>
</dbReference>
<name>A0A396GSQ1_MEDTR</name>
<evidence type="ECO:0000259" key="1">
    <source>
        <dbReference type="Pfam" id="PF01823"/>
    </source>
</evidence>
<dbReference type="AlphaFoldDB" id="A0A396GSQ1"/>
<dbReference type="Gramene" id="rna49731">
    <property type="protein sequence ID" value="RHN43191.1"/>
    <property type="gene ID" value="gene49731"/>
</dbReference>
<organism evidence="2 3">
    <name type="scientific">Medicago truncatula</name>
    <name type="common">Barrel medic</name>
    <name type="synonym">Medicago tribuloides</name>
    <dbReference type="NCBI Taxonomy" id="3880"/>
    <lineage>
        <taxon>Eukaryota</taxon>
        <taxon>Viridiplantae</taxon>
        <taxon>Streptophyta</taxon>
        <taxon>Embryophyta</taxon>
        <taxon>Tracheophyta</taxon>
        <taxon>Spermatophyta</taxon>
        <taxon>Magnoliopsida</taxon>
        <taxon>eudicotyledons</taxon>
        <taxon>Gunneridae</taxon>
        <taxon>Pentapetalae</taxon>
        <taxon>rosids</taxon>
        <taxon>fabids</taxon>
        <taxon>Fabales</taxon>
        <taxon>Fabaceae</taxon>
        <taxon>Papilionoideae</taxon>
        <taxon>50 kb inversion clade</taxon>
        <taxon>NPAAA clade</taxon>
        <taxon>Hologalegina</taxon>
        <taxon>IRL clade</taxon>
        <taxon>Trifolieae</taxon>
        <taxon>Medicago</taxon>
    </lineage>
</organism>
<comment type="caution">
    <text evidence="2">The sequence shown here is derived from an EMBL/GenBank/DDBJ whole genome shotgun (WGS) entry which is preliminary data.</text>
</comment>
<accession>A0A396GSQ1</accession>
<dbReference type="GO" id="GO:0006952">
    <property type="term" value="P:defense response"/>
    <property type="evidence" value="ECO:0007669"/>
    <property type="project" value="InterPro"/>
</dbReference>
<dbReference type="InterPro" id="IPR044663">
    <property type="entry name" value="CAD1/NSL1-like"/>
</dbReference>
<protein>
    <submittedName>
        <fullName evidence="2">Putative membrane attack complex component/perforin (MACPF) domain-containing protein</fullName>
    </submittedName>
</protein>
<dbReference type="EMBL" id="PSQE01000008">
    <property type="protein sequence ID" value="RHN43191.1"/>
    <property type="molecule type" value="Genomic_DNA"/>
</dbReference>
<dbReference type="GO" id="GO:0012501">
    <property type="term" value="P:programmed cell death"/>
    <property type="evidence" value="ECO:0007669"/>
    <property type="project" value="InterPro"/>
</dbReference>
<reference evidence="3" key="1">
    <citation type="journal article" date="2018" name="Nat. Plants">
        <title>Whole-genome landscape of Medicago truncatula symbiotic genes.</title>
        <authorList>
            <person name="Pecrix Y."/>
            <person name="Staton S.E."/>
            <person name="Sallet E."/>
            <person name="Lelandais-Briere C."/>
            <person name="Moreau S."/>
            <person name="Carrere S."/>
            <person name="Blein T."/>
            <person name="Jardinaud M.F."/>
            <person name="Latrasse D."/>
            <person name="Zouine M."/>
            <person name="Zahm M."/>
            <person name="Kreplak J."/>
            <person name="Mayjonade B."/>
            <person name="Satge C."/>
            <person name="Perez M."/>
            <person name="Cauet S."/>
            <person name="Marande W."/>
            <person name="Chantry-Darmon C."/>
            <person name="Lopez-Roques C."/>
            <person name="Bouchez O."/>
            <person name="Berard A."/>
            <person name="Debelle F."/>
            <person name="Munos S."/>
            <person name="Bendahmane A."/>
            <person name="Berges H."/>
            <person name="Niebel A."/>
            <person name="Buitink J."/>
            <person name="Frugier F."/>
            <person name="Benhamed M."/>
            <person name="Crespi M."/>
            <person name="Gouzy J."/>
            <person name="Gamas P."/>
        </authorList>
    </citation>
    <scope>NUCLEOTIDE SEQUENCE [LARGE SCALE GENOMIC DNA]</scope>
    <source>
        <strain evidence="3">cv. Jemalong A17</strain>
    </source>
</reference>
<dbReference type="InterPro" id="IPR020864">
    <property type="entry name" value="MACPF"/>
</dbReference>
<dbReference type="PANTHER" id="PTHR33199:SF14">
    <property type="entry name" value="MAC_PERFORIN DOMAIN PROTEIN"/>
    <property type="match status" value="1"/>
</dbReference>
<gene>
    <name evidence="2" type="ORF">MtrunA17_Chr8g0385141</name>
</gene>